<feature type="transmembrane region" description="Helical" evidence="1">
    <location>
        <begin position="52"/>
        <end position="75"/>
    </location>
</feature>
<feature type="transmembrane region" description="Helical" evidence="1">
    <location>
        <begin position="446"/>
        <end position="465"/>
    </location>
</feature>
<keyword evidence="1" id="KW-1133">Transmembrane helix</keyword>
<feature type="domain" description="Peptidase M1 membrane alanine aminopeptidase" evidence="2">
    <location>
        <begin position="861"/>
        <end position="1051"/>
    </location>
</feature>
<sequence>MLTAALCFELGYHFRQVTFRIAALLFLILGIIMPFGSFGGDEIHRNAPYVTNFIICLLALFTIFVSTLACAAVVLRDSQHRMEALIFTTSMGRLPYFAVRLAGLLGAVFLIICLAALGTMMVTFLAPADLLGPFHLSYYLAPLLTFGLPGGVFGCSIVYATALLTRNARLVYTAGVLIFISYFTASILGNSPVMAGSVPAPGGPGWLSVLIDPFGLTAFFGETMNWPAWRRNQELFPLTPIFIANRLLWTAISLALLGLAYSRFQFRVLVEKENKTGRAQPPEMANAIPYRVIGHCINERSYQRLAFWRIFKLETRTLFGPVITALIFALWVFFNAVELFENLSNGPYGVRSYATSGILAEQLTAVRPALLLIIFYASESIHRENTTGIHPLIFSTPVSMTVFALAKCAALITWIAALITVHIAVGVAVQWFSGFAFLEWDTYCSLYYYAGLPLVLYAILIVFIQTAVRNKYLGMLISGLVIGVIIFGRKFGLENYLARFATAPRLRYSDFHGFGHSDGSFGWYMLYWTLIALAFAAAATRIWPGDAQESWRARIRTSPTPARRTVAFIGICLLLAIGTGIYIQYQTGYSAHNRTGSADAEWQARYERKYKPLESQPQPVVTAVDLHTDLFPDEHYYTVKGSMKVKNKSKQPITRLCIGIDPDIELLKLIPEHASPESADETFGQHWYRPDRPLAPGQEMTIHFELRADRSAFKTFNSENAVAQNGSYIELEKYLPHFGYRAAYEIEDPEQRRANGLPPRKNLLSTDHRYHFIHFQNTISTKTGQHAVTVGTLAKSWEQAGRSYFHYKSKEPIPYMFALSSARYAVKTEHYKGTTFRIYHHPQHPENVPTILLAMKDAIDYGNANFGPYPHRELTLAEIPHYPGSATAYPGVIFSQERANFRGNFSDSAGFNFTYATTAHETAHQWWAGRLAAPAGPGDALLTESLAKYTEAMVTEKRFGKMHLRPCQVKDSQLYFAYRGAFGEKEKPLWLTTDQPFVHYQKGGLVLFRLKETLGETHLNRALRGLVNKHGYPLQKPDATDLIDALKRGANPAQVRLIDQLFRKVIVFDNAIKILSNKSLPNKQQLLTLEIDVRKTDETSGKPVPLIPDDSIDIAVFNQAITPDTGLPKSIYLQRHHFSKNRSVLRIVVPRGPVTVMLDPLSYMLDLSDQNNVAVLK</sequence>
<name>A0ABQ2I099_9BACT</name>
<feature type="transmembrane region" description="Helical" evidence="1">
    <location>
        <begin position="241"/>
        <end position="262"/>
    </location>
</feature>
<feature type="transmembrane region" description="Helical" evidence="1">
    <location>
        <begin position="357"/>
        <end position="377"/>
    </location>
</feature>
<accession>A0ABQ2I099</accession>
<feature type="transmembrane region" description="Helical" evidence="1">
    <location>
        <begin position="472"/>
        <end position="491"/>
    </location>
</feature>
<protein>
    <submittedName>
        <fullName evidence="3">Membrane protein</fullName>
    </submittedName>
</protein>
<evidence type="ECO:0000256" key="1">
    <source>
        <dbReference type="SAM" id="Phobius"/>
    </source>
</evidence>
<organism evidence="3 4">
    <name type="scientific">Dyadobacter beijingensis</name>
    <dbReference type="NCBI Taxonomy" id="365489"/>
    <lineage>
        <taxon>Bacteria</taxon>
        <taxon>Pseudomonadati</taxon>
        <taxon>Bacteroidota</taxon>
        <taxon>Cytophagia</taxon>
        <taxon>Cytophagales</taxon>
        <taxon>Spirosomataceae</taxon>
        <taxon>Dyadobacter</taxon>
    </lineage>
</organism>
<feature type="transmembrane region" description="Helical" evidence="1">
    <location>
        <begin position="318"/>
        <end position="337"/>
    </location>
</feature>
<dbReference type="SUPFAM" id="SSF55486">
    <property type="entry name" value="Metalloproteases ('zincins'), catalytic domain"/>
    <property type="match status" value="1"/>
</dbReference>
<evidence type="ECO:0000313" key="3">
    <source>
        <dbReference type="EMBL" id="GGM94696.1"/>
    </source>
</evidence>
<gene>
    <name evidence="3" type="ORF">GCM10010967_30060</name>
</gene>
<evidence type="ECO:0000313" key="4">
    <source>
        <dbReference type="Proteomes" id="UP000632339"/>
    </source>
</evidence>
<dbReference type="Gene3D" id="1.10.390.10">
    <property type="entry name" value="Neutral Protease Domain 2"/>
    <property type="match status" value="1"/>
</dbReference>
<keyword evidence="1" id="KW-0812">Transmembrane</keyword>
<dbReference type="InterPro" id="IPR027268">
    <property type="entry name" value="Peptidase_M4/M1_CTD_sf"/>
</dbReference>
<feature type="transmembrane region" description="Helical" evidence="1">
    <location>
        <begin position="21"/>
        <end position="40"/>
    </location>
</feature>
<keyword evidence="4" id="KW-1185">Reference proteome</keyword>
<reference evidence="4" key="1">
    <citation type="journal article" date="2019" name="Int. J. Syst. Evol. Microbiol.">
        <title>The Global Catalogue of Microorganisms (GCM) 10K type strain sequencing project: providing services to taxonomists for standard genome sequencing and annotation.</title>
        <authorList>
            <consortium name="The Broad Institute Genomics Platform"/>
            <consortium name="The Broad Institute Genome Sequencing Center for Infectious Disease"/>
            <person name="Wu L."/>
            <person name="Ma J."/>
        </authorList>
    </citation>
    <scope>NUCLEOTIDE SEQUENCE [LARGE SCALE GENOMIC DNA]</scope>
    <source>
        <strain evidence="4">CGMCC 1.6375</strain>
    </source>
</reference>
<dbReference type="Pfam" id="PF01433">
    <property type="entry name" value="Peptidase_M1"/>
    <property type="match status" value="1"/>
</dbReference>
<dbReference type="Proteomes" id="UP000632339">
    <property type="component" value="Unassembled WGS sequence"/>
</dbReference>
<feature type="transmembrane region" description="Helical" evidence="1">
    <location>
        <begin position="398"/>
        <end position="426"/>
    </location>
</feature>
<feature type="transmembrane region" description="Helical" evidence="1">
    <location>
        <begin position="170"/>
        <end position="189"/>
    </location>
</feature>
<feature type="transmembrane region" description="Helical" evidence="1">
    <location>
        <begin position="138"/>
        <end position="163"/>
    </location>
</feature>
<feature type="transmembrane region" description="Helical" evidence="1">
    <location>
        <begin position="565"/>
        <end position="585"/>
    </location>
</feature>
<proteinExistence type="predicted"/>
<feature type="transmembrane region" description="Helical" evidence="1">
    <location>
        <begin position="521"/>
        <end position="544"/>
    </location>
</feature>
<comment type="caution">
    <text evidence="3">The sequence shown here is derived from an EMBL/GenBank/DDBJ whole genome shotgun (WGS) entry which is preliminary data.</text>
</comment>
<dbReference type="EMBL" id="BMLI01000001">
    <property type="protein sequence ID" value="GGM94696.1"/>
    <property type="molecule type" value="Genomic_DNA"/>
</dbReference>
<feature type="transmembrane region" description="Helical" evidence="1">
    <location>
        <begin position="96"/>
        <end position="126"/>
    </location>
</feature>
<evidence type="ECO:0000259" key="2">
    <source>
        <dbReference type="Pfam" id="PF01433"/>
    </source>
</evidence>
<keyword evidence="1" id="KW-0472">Membrane</keyword>
<dbReference type="RefSeq" id="WP_019943035.1">
    <property type="nucleotide sequence ID" value="NZ_BMLI01000001.1"/>
</dbReference>
<dbReference type="InterPro" id="IPR014782">
    <property type="entry name" value="Peptidase_M1_dom"/>
</dbReference>